<dbReference type="SUPFAM" id="SSF55785">
    <property type="entry name" value="PYP-like sensor domain (PAS domain)"/>
    <property type="match status" value="1"/>
</dbReference>
<dbReference type="OrthoDB" id="3369at2157"/>
<feature type="domain" description="Histidine kinase" evidence="13">
    <location>
        <begin position="354"/>
        <end position="559"/>
    </location>
</feature>
<proteinExistence type="predicted"/>
<evidence type="ECO:0000313" key="14">
    <source>
        <dbReference type="EMBL" id="QCC51984.1"/>
    </source>
</evidence>
<keyword evidence="15" id="KW-1185">Reference proteome</keyword>
<evidence type="ECO:0000256" key="7">
    <source>
        <dbReference type="ARBA" id="ARBA00022777"/>
    </source>
</evidence>
<dbReference type="SMART" id="SM00387">
    <property type="entry name" value="HATPase_c"/>
    <property type="match status" value="1"/>
</dbReference>
<dbReference type="EMBL" id="CP031310">
    <property type="protein sequence ID" value="QCC51984.1"/>
    <property type="molecule type" value="Genomic_DNA"/>
</dbReference>
<evidence type="ECO:0000256" key="12">
    <source>
        <dbReference type="SAM" id="Phobius"/>
    </source>
</evidence>
<dbReference type="PANTHER" id="PTHR42878">
    <property type="entry name" value="TWO-COMPONENT HISTIDINE KINASE"/>
    <property type="match status" value="1"/>
</dbReference>
<dbReference type="Gene3D" id="3.30.450.20">
    <property type="entry name" value="PAS domain"/>
    <property type="match status" value="1"/>
</dbReference>
<dbReference type="SUPFAM" id="SSF55874">
    <property type="entry name" value="ATPase domain of HSP90 chaperone/DNA topoisomerase II/histidine kinase"/>
    <property type="match status" value="1"/>
</dbReference>
<dbReference type="GeneID" id="39848682"/>
<dbReference type="EC" id="2.7.13.3" evidence="3"/>
<keyword evidence="5 12" id="KW-0812">Transmembrane</keyword>
<dbReference type="CDD" id="cd00130">
    <property type="entry name" value="PAS"/>
    <property type="match status" value="1"/>
</dbReference>
<dbReference type="InterPro" id="IPR000014">
    <property type="entry name" value="PAS"/>
</dbReference>
<dbReference type="Gene3D" id="3.30.565.10">
    <property type="entry name" value="Histidine kinase-like ATPase, C-terminal domain"/>
    <property type="match status" value="1"/>
</dbReference>
<dbReference type="InterPro" id="IPR005467">
    <property type="entry name" value="His_kinase_dom"/>
</dbReference>
<keyword evidence="6" id="KW-0547">Nucleotide-binding</keyword>
<dbReference type="InterPro" id="IPR036890">
    <property type="entry name" value="HATPase_C_sf"/>
</dbReference>
<evidence type="ECO:0000256" key="4">
    <source>
        <dbReference type="ARBA" id="ARBA00022679"/>
    </source>
</evidence>
<dbReference type="PROSITE" id="PS50109">
    <property type="entry name" value="HIS_KIN"/>
    <property type="match status" value="1"/>
</dbReference>
<dbReference type="InterPro" id="IPR003594">
    <property type="entry name" value="HATPase_dom"/>
</dbReference>
<accession>A0A4D6HD21</accession>
<dbReference type="AlphaFoldDB" id="A0A4D6HD21"/>
<evidence type="ECO:0000256" key="5">
    <source>
        <dbReference type="ARBA" id="ARBA00022692"/>
    </source>
</evidence>
<dbReference type="Pfam" id="PF16927">
    <property type="entry name" value="HisKA_7TM"/>
    <property type="match status" value="1"/>
</dbReference>
<dbReference type="GO" id="GO:0007234">
    <property type="term" value="P:osmosensory signaling via phosphorelay pathway"/>
    <property type="evidence" value="ECO:0007669"/>
    <property type="project" value="TreeGrafter"/>
</dbReference>
<feature type="transmembrane region" description="Helical" evidence="12">
    <location>
        <begin position="144"/>
        <end position="171"/>
    </location>
</feature>
<evidence type="ECO:0000256" key="11">
    <source>
        <dbReference type="ARBA" id="ARBA00023136"/>
    </source>
</evidence>
<dbReference type="GO" id="GO:0004673">
    <property type="term" value="F:protein histidine kinase activity"/>
    <property type="evidence" value="ECO:0007669"/>
    <property type="project" value="UniProtKB-EC"/>
</dbReference>
<feature type="transmembrane region" description="Helical" evidence="12">
    <location>
        <begin position="102"/>
        <end position="124"/>
    </location>
</feature>
<dbReference type="KEGG" id="hsn:DV733_12435"/>
<dbReference type="InterPro" id="IPR035965">
    <property type="entry name" value="PAS-like_dom_sf"/>
</dbReference>
<dbReference type="Pfam" id="PF13188">
    <property type="entry name" value="PAS_8"/>
    <property type="match status" value="1"/>
</dbReference>
<evidence type="ECO:0000256" key="8">
    <source>
        <dbReference type="ARBA" id="ARBA00022840"/>
    </source>
</evidence>
<dbReference type="GO" id="GO:0030295">
    <property type="term" value="F:protein kinase activator activity"/>
    <property type="evidence" value="ECO:0007669"/>
    <property type="project" value="TreeGrafter"/>
</dbReference>
<dbReference type="STRING" id="1457250.GCA_000755225_00400"/>
<keyword evidence="11 12" id="KW-0472">Membrane</keyword>
<dbReference type="RefSeq" id="WP_049994409.1">
    <property type="nucleotide sequence ID" value="NZ_CP031310.1"/>
</dbReference>
<dbReference type="InterPro" id="IPR050351">
    <property type="entry name" value="BphY/WalK/GraS-like"/>
</dbReference>
<dbReference type="PRINTS" id="PR00344">
    <property type="entry name" value="BCTRLSENSOR"/>
</dbReference>
<dbReference type="GO" id="GO:0000156">
    <property type="term" value="F:phosphorelay response regulator activity"/>
    <property type="evidence" value="ECO:0007669"/>
    <property type="project" value="TreeGrafter"/>
</dbReference>
<organism evidence="14 15">
    <name type="scientific">Halapricum salinum</name>
    <dbReference type="NCBI Taxonomy" id="1457250"/>
    <lineage>
        <taxon>Archaea</taxon>
        <taxon>Methanobacteriati</taxon>
        <taxon>Methanobacteriota</taxon>
        <taxon>Stenosarchaea group</taxon>
        <taxon>Halobacteria</taxon>
        <taxon>Halobacteriales</taxon>
        <taxon>Haloarculaceae</taxon>
        <taxon>Halapricum</taxon>
    </lineage>
</organism>
<evidence type="ECO:0000256" key="2">
    <source>
        <dbReference type="ARBA" id="ARBA00004141"/>
    </source>
</evidence>
<dbReference type="GO" id="GO:0016020">
    <property type="term" value="C:membrane"/>
    <property type="evidence" value="ECO:0007669"/>
    <property type="project" value="UniProtKB-SubCell"/>
</dbReference>
<comment type="catalytic activity">
    <reaction evidence="1">
        <text>ATP + protein L-histidine = ADP + protein N-phospho-L-histidine.</text>
        <dbReference type="EC" id="2.7.13.3"/>
    </reaction>
</comment>
<evidence type="ECO:0000259" key="13">
    <source>
        <dbReference type="PROSITE" id="PS50109"/>
    </source>
</evidence>
<keyword evidence="8" id="KW-0067">ATP-binding</keyword>
<evidence type="ECO:0000256" key="9">
    <source>
        <dbReference type="ARBA" id="ARBA00022989"/>
    </source>
</evidence>
<sequence>MVVDVSGLPWLTVLCLVTGIAPFVLVGVLARYRGKPGVDWFIVSLLFYGGWCLTYGLSLFVADYELRVAFETVSWMAFLCIGYPFLGFALDYTGRSDLRKSWLFAALGVGPAVGVALVATNAWHGLVWQDPTIVRAYDAVLLDYAIQPLGFAAASVGLTYSGIAVLLLLDTVLNYGPLYRREAIAVALSPLPPSVGLIVWWFGLGPVDAVNWGVVASLPHAALDAYAFVGKNMFATSPATRRVADETALDTLPDPVVVLDESDRVVEFNDAAARVFDGLSTDRIGTPVSAALPIEFPGSDDYVSVSGESGRYEFAVDETSLSDPRGAVVGSTVLFRDITDEREREQRLEVLNRVLRHNLRNKLTAIGGYAAQIEADAGDPELSRWARKIGDSGDELVAIGEKARTFDSLRQTDVTPVRLDVETFLADVVSDLTADYPEARIDTRVDVAGTVRTDPDLLGLALRNVVENAIVHDDSDAPQIHVSARESEESLVIEIQDEGPGIPEQELAVVADGVESDLEHGSGIGLWIVEWSMRRLEGDVRFESTDEGTRVTLVVSAETTVELPPKAETNGHK</sequence>
<dbReference type="Proteomes" id="UP000296706">
    <property type="component" value="Chromosome"/>
</dbReference>
<name>A0A4D6HD21_9EURY</name>
<keyword evidence="4" id="KW-0808">Transferase</keyword>
<feature type="transmembrane region" description="Helical" evidence="12">
    <location>
        <begin position="40"/>
        <end position="61"/>
    </location>
</feature>
<protein>
    <recommendedName>
        <fullName evidence="3">histidine kinase</fullName>
        <ecNumber evidence="3">2.7.13.3</ecNumber>
    </recommendedName>
</protein>
<evidence type="ECO:0000256" key="6">
    <source>
        <dbReference type="ARBA" id="ARBA00022741"/>
    </source>
</evidence>
<dbReference type="PANTHER" id="PTHR42878:SF7">
    <property type="entry name" value="SENSOR HISTIDINE KINASE GLRK"/>
    <property type="match status" value="1"/>
</dbReference>
<keyword evidence="7" id="KW-0418">Kinase</keyword>
<evidence type="ECO:0000313" key="15">
    <source>
        <dbReference type="Proteomes" id="UP000296706"/>
    </source>
</evidence>
<keyword evidence="9 12" id="KW-1133">Transmembrane helix</keyword>
<gene>
    <name evidence="14" type="ORF">DV733_12435</name>
</gene>
<comment type="subcellular location">
    <subcellularLocation>
        <location evidence="2">Membrane</location>
        <topology evidence="2">Multi-pass membrane protein</topology>
    </subcellularLocation>
</comment>
<feature type="transmembrane region" description="Helical" evidence="12">
    <location>
        <begin position="73"/>
        <end position="90"/>
    </location>
</feature>
<feature type="transmembrane region" description="Helical" evidence="12">
    <location>
        <begin position="6"/>
        <end position="28"/>
    </location>
</feature>
<feature type="transmembrane region" description="Helical" evidence="12">
    <location>
        <begin position="183"/>
        <end position="203"/>
    </location>
</feature>
<dbReference type="GO" id="GO:0005524">
    <property type="term" value="F:ATP binding"/>
    <property type="evidence" value="ECO:0007669"/>
    <property type="project" value="UniProtKB-KW"/>
</dbReference>
<dbReference type="Pfam" id="PF02518">
    <property type="entry name" value="HATPase_c"/>
    <property type="match status" value="1"/>
</dbReference>
<evidence type="ECO:0000256" key="1">
    <source>
        <dbReference type="ARBA" id="ARBA00000085"/>
    </source>
</evidence>
<dbReference type="InterPro" id="IPR004358">
    <property type="entry name" value="Sig_transdc_His_kin-like_C"/>
</dbReference>
<evidence type="ECO:0000256" key="10">
    <source>
        <dbReference type="ARBA" id="ARBA00023012"/>
    </source>
</evidence>
<keyword evidence="10" id="KW-0902">Two-component regulatory system</keyword>
<evidence type="ECO:0000256" key="3">
    <source>
        <dbReference type="ARBA" id="ARBA00012438"/>
    </source>
</evidence>
<reference evidence="14 15" key="1">
    <citation type="journal article" date="2019" name="Nat. Commun.">
        <title>A new type of DNA phosphorothioation-based antiviral system in archaea.</title>
        <authorList>
            <person name="Xiong L."/>
            <person name="Liu S."/>
            <person name="Chen S."/>
            <person name="Xiao Y."/>
            <person name="Zhu B."/>
            <person name="Gao Y."/>
            <person name="Zhang Y."/>
            <person name="Chen B."/>
            <person name="Luo J."/>
            <person name="Deng Z."/>
            <person name="Chen X."/>
            <person name="Wang L."/>
            <person name="Chen S."/>
        </authorList>
    </citation>
    <scope>NUCLEOTIDE SEQUENCE [LARGE SCALE GENOMIC DNA]</scope>
    <source>
        <strain evidence="14 15">CBA1105</strain>
    </source>
</reference>
<dbReference type="InterPro" id="IPR031621">
    <property type="entry name" value="HisKA_7TM"/>
</dbReference>